<dbReference type="InterPro" id="IPR048142">
    <property type="entry name" value="QRL_CxxC_CxxC"/>
</dbReference>
<keyword evidence="2" id="KW-1185">Reference proteome</keyword>
<accession>A0ABV6MK61</accession>
<comment type="caution">
    <text evidence="1">The sequence shown here is derived from an EMBL/GenBank/DDBJ whole genome shotgun (WGS) entry which is preliminary data.</text>
</comment>
<gene>
    <name evidence="1" type="ORF">ACFFH7_04205</name>
</gene>
<dbReference type="Proteomes" id="UP001589810">
    <property type="component" value="Unassembled WGS sequence"/>
</dbReference>
<reference evidence="1 2" key="1">
    <citation type="submission" date="2024-09" db="EMBL/GenBank/DDBJ databases">
        <authorList>
            <person name="Sun Q."/>
            <person name="Mori K."/>
        </authorList>
    </citation>
    <scope>NUCLEOTIDE SEQUENCE [LARGE SCALE GENOMIC DNA]</scope>
    <source>
        <strain evidence="1 2">TBRC 1432</strain>
    </source>
</reference>
<dbReference type="RefSeq" id="WP_273939485.1">
    <property type="nucleotide sequence ID" value="NZ_CP097263.1"/>
</dbReference>
<proteinExistence type="predicted"/>
<sequence length="141" mass="16163">MSETSTRVWRTELDCDDRLGERHPVPTYPWGKAPMHLITRRQIRDAGLSPGHPPVAQMLRCRKRHPDRPLRAWLYDVHHAVDKRVPSPAQLDSIRKANRAWRICSRCRRDVGYRIPRTPPCSGECVDCATTAGRIPRPVAA</sequence>
<dbReference type="NCBIfam" id="NF041638">
    <property type="entry name" value="QRL_CxxC_CxxC"/>
    <property type="match status" value="1"/>
</dbReference>
<organism evidence="1 2">
    <name type="scientific">Kutzneria chonburiensis</name>
    <dbReference type="NCBI Taxonomy" id="1483604"/>
    <lineage>
        <taxon>Bacteria</taxon>
        <taxon>Bacillati</taxon>
        <taxon>Actinomycetota</taxon>
        <taxon>Actinomycetes</taxon>
        <taxon>Pseudonocardiales</taxon>
        <taxon>Pseudonocardiaceae</taxon>
        <taxon>Kutzneria</taxon>
    </lineage>
</organism>
<name>A0ABV6MK61_9PSEU</name>
<evidence type="ECO:0000313" key="1">
    <source>
        <dbReference type="EMBL" id="MFC0540670.1"/>
    </source>
</evidence>
<evidence type="ECO:0000313" key="2">
    <source>
        <dbReference type="Proteomes" id="UP001589810"/>
    </source>
</evidence>
<dbReference type="EMBL" id="JBHLUD010000001">
    <property type="protein sequence ID" value="MFC0540670.1"/>
    <property type="molecule type" value="Genomic_DNA"/>
</dbReference>
<protein>
    <submittedName>
        <fullName evidence="1">RRQRL motif-containing zinc-binding protein</fullName>
    </submittedName>
</protein>